<dbReference type="SUPFAM" id="SSF52151">
    <property type="entry name" value="FabD/lysophospholipase-like"/>
    <property type="match status" value="1"/>
</dbReference>
<keyword evidence="4" id="KW-0472">Membrane</keyword>
<dbReference type="AlphaFoldDB" id="A0A8R1HYG4"/>
<dbReference type="GO" id="GO:0055088">
    <property type="term" value="P:lipid homeostasis"/>
    <property type="evidence" value="ECO:0007669"/>
    <property type="project" value="TreeGrafter"/>
</dbReference>
<feature type="short sequence motif" description="GXSXG" evidence="2">
    <location>
        <begin position="48"/>
        <end position="52"/>
    </location>
</feature>
<evidence type="ECO:0000256" key="2">
    <source>
        <dbReference type="PROSITE-ProRule" id="PRU01161"/>
    </source>
</evidence>
<dbReference type="InterPro" id="IPR002641">
    <property type="entry name" value="PNPLA_dom"/>
</dbReference>
<sequence length="515" mass="58014">MSEEECKKSVEQMNLSFGGCGFTCIYHAGVAAAIRQYAPELLQERILGASAGAIAAAILMSGVCVSHATVTMMKVVSEVRSRTFGSMHPDVDIMQTLRKELKRILPDNAWQLCTGRVIISLTRWSDQKNVIIDEYPTNEDLIDAVICSSFIPLYCGLTPPTFRGVQYIDGGVTNNQPLWDKHTITVSPFAGESDICPLDWDSSSQLDVNFNGTSIRCTSRNMYRLMASLWPRSTTDLAQMCLQGYRDTLRFLTKYGMIPCVRCYTIQTVDDGAEVDYDQMEKPQFPRDRSFRGLSQGKSVSTSNFGSVIGGVAGTECGTCGESELSLEDIKLLNIFPTVLKKTFEEAVAAERSIFQYLMSFRVLRYASTMFGVWKFPLDISVAIARNLMISPSDLIYIPAFVHNLYQKMELTSTPSWFRSKTGDLADFVINELGKQSSSFNRLVSVIQTDKYGSVISNSTRKSEQLEEKEPEKHEQSIPEDPYTEFTKTHKTVFHYEYMDENNHMRTVKLYGDRQ</sequence>
<dbReference type="Proteomes" id="UP000005237">
    <property type="component" value="Unassembled WGS sequence"/>
</dbReference>
<keyword evidence="1 2" id="KW-0443">Lipid metabolism</keyword>
<dbReference type="EnsemblMetazoa" id="CJA14272.1">
    <property type="protein sequence ID" value="CJA14272.1"/>
    <property type="gene ID" value="WBGene00133476"/>
</dbReference>
<feature type="transmembrane region" description="Helical" evidence="4">
    <location>
        <begin position="15"/>
        <end position="34"/>
    </location>
</feature>
<feature type="active site" description="Proton acceptor" evidence="2">
    <location>
        <position position="169"/>
    </location>
</feature>
<reference evidence="6" key="2">
    <citation type="submission" date="2022-06" db="UniProtKB">
        <authorList>
            <consortium name="EnsemblMetazoa"/>
        </authorList>
    </citation>
    <scope>IDENTIFICATION</scope>
    <source>
        <strain evidence="6">DF5081</strain>
    </source>
</reference>
<dbReference type="OMA" id="PNIREEN"/>
<dbReference type="GO" id="GO:0004806">
    <property type="term" value="F:triacylglycerol lipase activity"/>
    <property type="evidence" value="ECO:0007669"/>
    <property type="project" value="TreeGrafter"/>
</dbReference>
<dbReference type="GO" id="GO:0016020">
    <property type="term" value="C:membrane"/>
    <property type="evidence" value="ECO:0007669"/>
    <property type="project" value="TreeGrafter"/>
</dbReference>
<protein>
    <submittedName>
        <fullName evidence="6">PNPLA domain-containing protein</fullName>
    </submittedName>
</protein>
<organism evidence="6 7">
    <name type="scientific">Caenorhabditis japonica</name>
    <dbReference type="NCBI Taxonomy" id="281687"/>
    <lineage>
        <taxon>Eukaryota</taxon>
        <taxon>Metazoa</taxon>
        <taxon>Ecdysozoa</taxon>
        <taxon>Nematoda</taxon>
        <taxon>Chromadorea</taxon>
        <taxon>Rhabditida</taxon>
        <taxon>Rhabditina</taxon>
        <taxon>Rhabditomorpha</taxon>
        <taxon>Rhabditoidea</taxon>
        <taxon>Rhabditidae</taxon>
        <taxon>Peloderinae</taxon>
        <taxon>Caenorhabditis</taxon>
    </lineage>
</organism>
<feature type="short sequence motif" description="DGA/G" evidence="2">
    <location>
        <begin position="169"/>
        <end position="171"/>
    </location>
</feature>
<keyword evidence="7" id="KW-1185">Reference proteome</keyword>
<dbReference type="PANTHER" id="PTHR12406">
    <property type="entry name" value="CALCIUM-INDEPENDENT PHOSPHOLIPASE A2 IPLA2 -RELATED"/>
    <property type="match status" value="1"/>
</dbReference>
<evidence type="ECO:0000259" key="5">
    <source>
        <dbReference type="PROSITE" id="PS51635"/>
    </source>
</evidence>
<dbReference type="CDD" id="cd07204">
    <property type="entry name" value="Pat_PNPLA_like"/>
    <property type="match status" value="1"/>
</dbReference>
<feature type="compositionally biased region" description="Basic and acidic residues" evidence="3">
    <location>
        <begin position="461"/>
        <end position="477"/>
    </location>
</feature>
<evidence type="ECO:0000256" key="4">
    <source>
        <dbReference type="SAM" id="Phobius"/>
    </source>
</evidence>
<dbReference type="GO" id="GO:0005811">
    <property type="term" value="C:lipid droplet"/>
    <property type="evidence" value="ECO:0007669"/>
    <property type="project" value="TreeGrafter"/>
</dbReference>
<evidence type="ECO:0000313" key="7">
    <source>
        <dbReference type="Proteomes" id="UP000005237"/>
    </source>
</evidence>
<evidence type="ECO:0000313" key="6">
    <source>
        <dbReference type="EnsemblMetazoa" id="CJA14272.1"/>
    </source>
</evidence>
<comment type="caution">
    <text evidence="2">Lacks conserved residue(s) required for the propagation of feature annotation.</text>
</comment>
<dbReference type="Gene3D" id="3.40.1090.10">
    <property type="entry name" value="Cytosolic phospholipase A2 catalytic domain"/>
    <property type="match status" value="1"/>
</dbReference>
<feature type="transmembrane region" description="Helical" evidence="4">
    <location>
        <begin position="46"/>
        <end position="70"/>
    </location>
</feature>
<proteinExistence type="predicted"/>
<dbReference type="PROSITE" id="PS51635">
    <property type="entry name" value="PNPLA"/>
    <property type="match status" value="1"/>
</dbReference>
<feature type="domain" description="PNPLA" evidence="5">
    <location>
        <begin position="15"/>
        <end position="182"/>
    </location>
</feature>
<evidence type="ECO:0000256" key="3">
    <source>
        <dbReference type="SAM" id="MobiDB-lite"/>
    </source>
</evidence>
<dbReference type="GO" id="GO:0019433">
    <property type="term" value="P:triglyceride catabolic process"/>
    <property type="evidence" value="ECO:0007669"/>
    <property type="project" value="TreeGrafter"/>
</dbReference>
<dbReference type="GO" id="GO:0005737">
    <property type="term" value="C:cytoplasm"/>
    <property type="evidence" value="ECO:0007669"/>
    <property type="project" value="TreeGrafter"/>
</dbReference>
<keyword evidence="4" id="KW-1133">Transmembrane helix</keyword>
<dbReference type="InterPro" id="IPR033562">
    <property type="entry name" value="PLPL"/>
</dbReference>
<dbReference type="PANTHER" id="PTHR12406:SF41">
    <property type="entry name" value="BRUMMER, ISOFORM B-RELATED"/>
    <property type="match status" value="1"/>
</dbReference>
<name>A0A8R1HYG4_CAEJA</name>
<dbReference type="InterPro" id="IPR016035">
    <property type="entry name" value="Acyl_Trfase/lysoPLipase"/>
</dbReference>
<keyword evidence="2" id="KW-0442">Lipid degradation</keyword>
<feature type="region of interest" description="Disordered" evidence="3">
    <location>
        <begin position="458"/>
        <end position="482"/>
    </location>
</feature>
<evidence type="ECO:0000256" key="1">
    <source>
        <dbReference type="ARBA" id="ARBA00023098"/>
    </source>
</evidence>
<dbReference type="Pfam" id="PF01734">
    <property type="entry name" value="Patatin"/>
    <property type="match status" value="1"/>
</dbReference>
<keyword evidence="4" id="KW-0812">Transmembrane</keyword>
<reference evidence="7" key="1">
    <citation type="submission" date="2010-08" db="EMBL/GenBank/DDBJ databases">
        <authorList>
            <consortium name="Caenorhabditis japonica Sequencing Consortium"/>
            <person name="Wilson R.K."/>
        </authorList>
    </citation>
    <scope>NUCLEOTIDE SEQUENCE [LARGE SCALE GENOMIC DNA]</scope>
    <source>
        <strain evidence="7">DF5081</strain>
    </source>
</reference>
<feature type="active site" description="Nucleophile" evidence="2">
    <location>
        <position position="50"/>
    </location>
</feature>
<keyword evidence="2" id="KW-0378">Hydrolase</keyword>
<accession>A0A8R1HYG4</accession>